<dbReference type="EMBL" id="JAGMUV010000001">
    <property type="protein sequence ID" value="KAH7176927.1"/>
    <property type="molecule type" value="Genomic_DNA"/>
</dbReference>
<feature type="transmembrane region" description="Helical" evidence="6">
    <location>
        <begin position="272"/>
        <end position="296"/>
    </location>
</feature>
<dbReference type="Gene3D" id="2.160.10.10">
    <property type="entry name" value="Hexapeptide repeat proteins"/>
    <property type="match status" value="1"/>
</dbReference>
<dbReference type="GO" id="GO:0015179">
    <property type="term" value="F:L-amino acid transmembrane transporter activity"/>
    <property type="evidence" value="ECO:0007669"/>
    <property type="project" value="TreeGrafter"/>
</dbReference>
<keyword evidence="3 6" id="KW-1133">Transmembrane helix</keyword>
<dbReference type="InterPro" id="IPR002293">
    <property type="entry name" value="AA/rel_permease1"/>
</dbReference>
<feature type="transmembrane region" description="Helical" evidence="6">
    <location>
        <begin position="419"/>
        <end position="440"/>
    </location>
</feature>
<dbReference type="Proteomes" id="UP000738349">
    <property type="component" value="Unassembled WGS sequence"/>
</dbReference>
<dbReference type="Gene3D" id="1.20.1740.10">
    <property type="entry name" value="Amino acid/polyamine transporter I"/>
    <property type="match status" value="1"/>
</dbReference>
<dbReference type="GO" id="GO:0016020">
    <property type="term" value="C:membrane"/>
    <property type="evidence" value="ECO:0007669"/>
    <property type="project" value="UniProtKB-SubCell"/>
</dbReference>
<evidence type="ECO:0000256" key="2">
    <source>
        <dbReference type="ARBA" id="ARBA00022692"/>
    </source>
</evidence>
<dbReference type="InterPro" id="IPR011004">
    <property type="entry name" value="Trimer_LpxA-like_sf"/>
</dbReference>
<comment type="subcellular location">
    <subcellularLocation>
        <location evidence="1">Membrane</location>
        <topology evidence="1">Multi-pass membrane protein</topology>
    </subcellularLocation>
</comment>
<dbReference type="AlphaFoldDB" id="A0A9P9FVV1"/>
<gene>
    <name evidence="7" type="ORF">EDB81DRAFT_940756</name>
</gene>
<reference evidence="7" key="1">
    <citation type="journal article" date="2021" name="Nat. Commun.">
        <title>Genetic determinants of endophytism in the Arabidopsis root mycobiome.</title>
        <authorList>
            <person name="Mesny F."/>
            <person name="Miyauchi S."/>
            <person name="Thiergart T."/>
            <person name="Pickel B."/>
            <person name="Atanasova L."/>
            <person name="Karlsson M."/>
            <person name="Huettel B."/>
            <person name="Barry K.W."/>
            <person name="Haridas S."/>
            <person name="Chen C."/>
            <person name="Bauer D."/>
            <person name="Andreopoulos W."/>
            <person name="Pangilinan J."/>
            <person name="LaButti K."/>
            <person name="Riley R."/>
            <person name="Lipzen A."/>
            <person name="Clum A."/>
            <person name="Drula E."/>
            <person name="Henrissat B."/>
            <person name="Kohler A."/>
            <person name="Grigoriev I.V."/>
            <person name="Martin F.M."/>
            <person name="Hacquard S."/>
        </authorList>
    </citation>
    <scope>NUCLEOTIDE SEQUENCE</scope>
    <source>
        <strain evidence="7">MPI-CAGE-AT-0147</strain>
    </source>
</reference>
<name>A0A9P9FVV1_9HYPO</name>
<feature type="transmembrane region" description="Helical" evidence="6">
    <location>
        <begin position="308"/>
        <end position="326"/>
    </location>
</feature>
<dbReference type="SUPFAM" id="SSF51161">
    <property type="entry name" value="Trimeric LpxA-like enzymes"/>
    <property type="match status" value="1"/>
</dbReference>
<accession>A0A9P9FVV1</accession>
<evidence type="ECO:0000256" key="1">
    <source>
        <dbReference type="ARBA" id="ARBA00004141"/>
    </source>
</evidence>
<organism evidence="7 8">
    <name type="scientific">Dactylonectria macrodidyma</name>
    <dbReference type="NCBI Taxonomy" id="307937"/>
    <lineage>
        <taxon>Eukaryota</taxon>
        <taxon>Fungi</taxon>
        <taxon>Dikarya</taxon>
        <taxon>Ascomycota</taxon>
        <taxon>Pezizomycotina</taxon>
        <taxon>Sordariomycetes</taxon>
        <taxon>Hypocreomycetidae</taxon>
        <taxon>Hypocreales</taxon>
        <taxon>Nectriaceae</taxon>
        <taxon>Dactylonectria</taxon>
    </lineage>
</organism>
<feature type="transmembrane region" description="Helical" evidence="6">
    <location>
        <begin position="615"/>
        <end position="642"/>
    </location>
</feature>
<dbReference type="PANTHER" id="PTHR11785">
    <property type="entry name" value="AMINO ACID TRANSPORTER"/>
    <property type="match status" value="1"/>
</dbReference>
<dbReference type="OrthoDB" id="5982228at2759"/>
<feature type="transmembrane region" description="Helical" evidence="6">
    <location>
        <begin position="220"/>
        <end position="242"/>
    </location>
</feature>
<keyword evidence="2 6" id="KW-0812">Transmembrane</keyword>
<evidence type="ECO:0000256" key="3">
    <source>
        <dbReference type="ARBA" id="ARBA00022989"/>
    </source>
</evidence>
<feature type="region of interest" description="Disordered" evidence="5">
    <location>
        <begin position="689"/>
        <end position="721"/>
    </location>
</feature>
<comment type="caution">
    <text evidence="7">The sequence shown here is derived from an EMBL/GenBank/DDBJ whole genome shotgun (WGS) entry which is preliminary data.</text>
</comment>
<feature type="transmembrane region" description="Helical" evidence="6">
    <location>
        <begin position="332"/>
        <end position="356"/>
    </location>
</feature>
<keyword evidence="8" id="KW-1185">Reference proteome</keyword>
<evidence type="ECO:0000256" key="6">
    <source>
        <dbReference type="SAM" id="Phobius"/>
    </source>
</evidence>
<dbReference type="InterPro" id="IPR050598">
    <property type="entry name" value="AminoAcid_Transporter"/>
</dbReference>
<sequence>MAAIHWLSHINFSRAAPLESTKAFVIMCNHLITLGDHVLFSPNVCLYGAIQPLDPAVRNGLMGPEAGKDIHIEAHVWIGRRILVLAGARIGKGSTVGIGSVVIKVCVPSHHFVTGNLAGGAMGLSWLKPETRPELAPDSSNYNSDSEASIIRDGDLAYVRAVGGNGGKGYQEAVGAPVESKSPLGYHVNWITIIFLNVNMMIGTGIFSTPGSILGRTGSIGLALIYWVIGFFCAAAGLATYLEFTSYYPSRSGSEVVWLEQSYPRPKHFFPVAYAVQSVLLSFSSSNAIVLSRYLWRIAGRTPSDWEMKGVAIAAYTFAVICVVAHNKYSLWASNVIGALKLILLTFISISGLVILGGHNSRIKDPGANFRNGFAGTTDNGNDLSSAMVSITFAYAGWQNAFNVANEIKNPIPTLKKNASLSLLVVFVLYFLCNIAYFSAVTKEEFAESGEIAAAVFFQTAFGDTAESALNFCVLLSSFGNLLVVLIGQSRQIREIGRQGVLPFTDFWVSTRPFGTPIGPYLLKWLFTFIMIVAPPAGDAFSFVVSLKTYPDAIFYVAMATGLFLVRRRRARSGTPASAFKAWLVAPAFYLLVQIYLLVMPWFPPKGGIYAGDVSFFYATYCIVGIAIMIICGLYYIFWMYLLPKWKNYTIRSQVIDVDGDSGANTHHLVRVPYSELAEWDETHDEQGRLRRRTGGGVVSHDVSPTYSEKRTSANHEVSNV</sequence>
<protein>
    <submittedName>
        <fullName evidence="7">High-affinity methionine permease</fullName>
    </submittedName>
</protein>
<evidence type="ECO:0000256" key="4">
    <source>
        <dbReference type="ARBA" id="ARBA00023136"/>
    </source>
</evidence>
<dbReference type="PANTHER" id="PTHR11785:SF353">
    <property type="entry name" value="METHIONINE TRANSPORTER (EUROFUNG)"/>
    <property type="match status" value="1"/>
</dbReference>
<proteinExistence type="predicted"/>
<dbReference type="Pfam" id="PF13520">
    <property type="entry name" value="AA_permease_2"/>
    <property type="match status" value="1"/>
</dbReference>
<dbReference type="FunFam" id="1.20.1740.10:FF:000025">
    <property type="entry name" value="High-affinity methionine permease"/>
    <property type="match status" value="1"/>
</dbReference>
<feature type="transmembrane region" description="Helical" evidence="6">
    <location>
        <begin position="469"/>
        <end position="488"/>
    </location>
</feature>
<feature type="transmembrane region" description="Helical" evidence="6">
    <location>
        <begin position="579"/>
        <end position="603"/>
    </location>
</feature>
<evidence type="ECO:0000256" key="5">
    <source>
        <dbReference type="SAM" id="MobiDB-lite"/>
    </source>
</evidence>
<feature type="transmembrane region" description="Helical" evidence="6">
    <location>
        <begin position="550"/>
        <end position="567"/>
    </location>
</feature>
<feature type="transmembrane region" description="Helical" evidence="6">
    <location>
        <begin position="521"/>
        <end position="538"/>
    </location>
</feature>
<evidence type="ECO:0000313" key="7">
    <source>
        <dbReference type="EMBL" id="KAH7176927.1"/>
    </source>
</evidence>
<keyword evidence="4 6" id="KW-0472">Membrane</keyword>
<feature type="transmembrane region" description="Helical" evidence="6">
    <location>
        <begin position="188"/>
        <end position="208"/>
    </location>
</feature>
<evidence type="ECO:0000313" key="8">
    <source>
        <dbReference type="Proteomes" id="UP000738349"/>
    </source>
</evidence>